<keyword evidence="3" id="KW-1185">Reference proteome</keyword>
<comment type="caution">
    <text evidence="2">The sequence shown here is derived from an EMBL/GenBank/DDBJ whole genome shotgun (WGS) entry which is preliminary data.</text>
</comment>
<gene>
    <name evidence="2" type="ORF">D3P08_23905</name>
</gene>
<protein>
    <submittedName>
        <fullName evidence="2">DinB family protein</fullName>
    </submittedName>
</protein>
<reference evidence="2 3" key="1">
    <citation type="submission" date="2018-09" db="EMBL/GenBank/DDBJ databases">
        <title>Paenibacillus aracenensis nov. sp. isolated from a cave in southern Spain.</title>
        <authorList>
            <person name="Jurado V."/>
            <person name="Gutierrez-Patricio S."/>
            <person name="Gonzalez-Pimentel J.L."/>
            <person name="Miller A.Z."/>
            <person name="Laiz L."/>
            <person name="Saiz-Jimenez C."/>
        </authorList>
    </citation>
    <scope>NUCLEOTIDE SEQUENCE [LARGE SCALE GENOMIC DNA]</scope>
    <source>
        <strain evidence="2 3">DSM 22867</strain>
    </source>
</reference>
<dbReference type="RefSeq" id="WP_119602643.1">
    <property type="nucleotide sequence ID" value="NZ_QXQA01000020.1"/>
</dbReference>
<accession>A0A3A1UPA4</accession>
<dbReference type="InterPro" id="IPR034660">
    <property type="entry name" value="DinB/YfiT-like"/>
</dbReference>
<dbReference type="Proteomes" id="UP000266482">
    <property type="component" value="Unassembled WGS sequence"/>
</dbReference>
<evidence type="ECO:0000259" key="1">
    <source>
        <dbReference type="Pfam" id="PF12867"/>
    </source>
</evidence>
<sequence>MHISKPIEGLYPPPFDRYLVLVPEGDIAQMLQEQEREIAGLYRTFSEEQSLLRYGEGKWSLKEVLGHIMDTERVMSYRLLIAARGDKTPLPGHPDQFVNGTSFDRRTLESLLHEFHTVRSAALSLLQSLTPEEYANTGIVRESATSASALAYFILGHAKHHVTIIRERYLPLL</sequence>
<evidence type="ECO:0000313" key="3">
    <source>
        <dbReference type="Proteomes" id="UP000266482"/>
    </source>
</evidence>
<dbReference type="Pfam" id="PF12867">
    <property type="entry name" value="DinB_2"/>
    <property type="match status" value="1"/>
</dbReference>
<dbReference type="Gene3D" id="1.20.120.450">
    <property type="entry name" value="dinb family like domain"/>
    <property type="match status" value="1"/>
</dbReference>
<dbReference type="SUPFAM" id="SSF109854">
    <property type="entry name" value="DinB/YfiT-like putative metalloenzymes"/>
    <property type="match status" value="1"/>
</dbReference>
<name>A0A3A1UPA4_9BACL</name>
<dbReference type="EMBL" id="QXQA01000020">
    <property type="protein sequence ID" value="RIX48741.1"/>
    <property type="molecule type" value="Genomic_DNA"/>
</dbReference>
<organism evidence="2 3">
    <name type="scientific">Paenibacillus nanensis</name>
    <dbReference type="NCBI Taxonomy" id="393251"/>
    <lineage>
        <taxon>Bacteria</taxon>
        <taxon>Bacillati</taxon>
        <taxon>Bacillota</taxon>
        <taxon>Bacilli</taxon>
        <taxon>Bacillales</taxon>
        <taxon>Paenibacillaceae</taxon>
        <taxon>Paenibacillus</taxon>
    </lineage>
</organism>
<feature type="domain" description="DinB-like" evidence="1">
    <location>
        <begin position="31"/>
        <end position="165"/>
    </location>
</feature>
<dbReference type="InterPro" id="IPR024775">
    <property type="entry name" value="DinB-like"/>
</dbReference>
<dbReference type="AlphaFoldDB" id="A0A3A1UPA4"/>
<proteinExistence type="predicted"/>
<evidence type="ECO:0000313" key="2">
    <source>
        <dbReference type="EMBL" id="RIX48741.1"/>
    </source>
</evidence>
<dbReference type="OrthoDB" id="9793216at2"/>